<dbReference type="Gene3D" id="3.40.630.30">
    <property type="match status" value="1"/>
</dbReference>
<dbReference type="SUPFAM" id="SSF55729">
    <property type="entry name" value="Acyl-CoA N-acyltransferases (Nat)"/>
    <property type="match status" value="1"/>
</dbReference>
<protein>
    <submittedName>
        <fullName evidence="4">N-acetyltransferase</fullName>
    </submittedName>
</protein>
<dbReference type="PROSITE" id="PS51186">
    <property type="entry name" value="GNAT"/>
    <property type="match status" value="1"/>
</dbReference>
<dbReference type="Proteomes" id="UP000501518">
    <property type="component" value="Chromosome"/>
</dbReference>
<dbReference type="GO" id="GO:0016747">
    <property type="term" value="F:acyltransferase activity, transferring groups other than amino-acyl groups"/>
    <property type="evidence" value="ECO:0007669"/>
    <property type="project" value="InterPro"/>
</dbReference>
<name>A0A6G8KTA3_9MICO</name>
<dbReference type="InterPro" id="IPR016181">
    <property type="entry name" value="Acyl_CoA_acyltransferase"/>
</dbReference>
<keyword evidence="1 4" id="KW-0808">Transferase</keyword>
<evidence type="ECO:0000313" key="4">
    <source>
        <dbReference type="EMBL" id="QIN28042.1"/>
    </source>
</evidence>
<sequence length="164" mass="17984">MSSETTIRPGDASDLEAIRSIAEAAYSLYIERIGKRPAPMDDDYAALLEAGAVHVACDAADQIVGFLVTAVHDDHLELTTVAVAPQQQGTGVDGRLIALAEDLAREHGRADVRLYTNAAMTENLELYPRLGYRETNRRREAGFDRVFFAKHVEPHIGDTPHISN</sequence>
<dbReference type="InterPro" id="IPR000182">
    <property type="entry name" value="GNAT_dom"/>
</dbReference>
<dbReference type="AlphaFoldDB" id="A0A6G8KTA3"/>
<dbReference type="RefSeq" id="WP_165882601.1">
    <property type="nucleotide sequence ID" value="NZ_CP035810.1"/>
</dbReference>
<dbReference type="Pfam" id="PF00583">
    <property type="entry name" value="Acetyltransf_1"/>
    <property type="match status" value="1"/>
</dbReference>
<dbReference type="CDD" id="cd04301">
    <property type="entry name" value="NAT_SF"/>
    <property type="match status" value="1"/>
</dbReference>
<gene>
    <name evidence="4" type="ORF">EW640_01145</name>
</gene>
<organism evidence="4 5">
    <name type="scientific">Brevibacterium luteolum</name>
    <dbReference type="NCBI Taxonomy" id="199591"/>
    <lineage>
        <taxon>Bacteria</taxon>
        <taxon>Bacillati</taxon>
        <taxon>Actinomycetota</taxon>
        <taxon>Actinomycetes</taxon>
        <taxon>Micrococcales</taxon>
        <taxon>Brevibacteriaceae</taxon>
        <taxon>Brevibacterium</taxon>
    </lineage>
</organism>
<evidence type="ECO:0000256" key="2">
    <source>
        <dbReference type="ARBA" id="ARBA00023315"/>
    </source>
</evidence>
<evidence type="ECO:0000259" key="3">
    <source>
        <dbReference type="PROSITE" id="PS51186"/>
    </source>
</evidence>
<accession>A0A6G8KTA3</accession>
<evidence type="ECO:0000256" key="1">
    <source>
        <dbReference type="ARBA" id="ARBA00022679"/>
    </source>
</evidence>
<keyword evidence="2" id="KW-0012">Acyltransferase</keyword>
<reference evidence="4 5" key="1">
    <citation type="submission" date="2019-02" db="EMBL/GenBank/DDBJ databases">
        <title>Complete Genome Sequence and Methylome Analysis of Brevibacterium luteolum NEB1784.</title>
        <authorList>
            <person name="Fomenkov A."/>
            <person name="Roberts R.J."/>
        </authorList>
    </citation>
    <scope>NUCLEOTIDE SEQUENCE [LARGE SCALE GENOMIC DNA]</scope>
    <source>
        <strain evidence="4 5">NEB1784</strain>
    </source>
</reference>
<dbReference type="PANTHER" id="PTHR43877">
    <property type="entry name" value="AMINOALKYLPHOSPHONATE N-ACETYLTRANSFERASE-RELATED-RELATED"/>
    <property type="match status" value="1"/>
</dbReference>
<feature type="domain" description="N-acetyltransferase" evidence="3">
    <location>
        <begin position="5"/>
        <end position="153"/>
    </location>
</feature>
<dbReference type="KEGG" id="blut:EW640_01145"/>
<dbReference type="PANTHER" id="PTHR43877:SF2">
    <property type="entry name" value="AMINOALKYLPHOSPHONATE N-ACETYLTRANSFERASE-RELATED"/>
    <property type="match status" value="1"/>
</dbReference>
<dbReference type="EMBL" id="CP035810">
    <property type="protein sequence ID" value="QIN28042.1"/>
    <property type="molecule type" value="Genomic_DNA"/>
</dbReference>
<dbReference type="InterPro" id="IPR050832">
    <property type="entry name" value="Bact_Acetyltransf"/>
</dbReference>
<evidence type="ECO:0000313" key="5">
    <source>
        <dbReference type="Proteomes" id="UP000501518"/>
    </source>
</evidence>
<proteinExistence type="predicted"/>